<sequence>MILTDKNKTEYIETNSHCDLAKRLGITMLTLDTYAEEQGWKEEHRIYWHDKSIEILKQELVNGNIAAVKEMLKVTGSVRPVGRPRKSDVERQVAIEKRLAEEMEADVIRMSLVSRK</sequence>
<keyword evidence="2" id="KW-1185">Reference proteome</keyword>
<name>A0A0X1T6L9_PSEAA</name>
<dbReference type="KEGG" id="pagb:AWM79_21715"/>
<dbReference type="AlphaFoldDB" id="A0A0X1T6L9"/>
<evidence type="ECO:0000313" key="2">
    <source>
        <dbReference type="Proteomes" id="UP000063229"/>
    </source>
</evidence>
<organism evidence="1 2">
    <name type="scientific">Pseudomonas agarici</name>
    <dbReference type="NCBI Taxonomy" id="46677"/>
    <lineage>
        <taxon>Bacteria</taxon>
        <taxon>Pseudomonadati</taxon>
        <taxon>Pseudomonadota</taxon>
        <taxon>Gammaproteobacteria</taxon>
        <taxon>Pseudomonadales</taxon>
        <taxon>Pseudomonadaceae</taxon>
        <taxon>Pseudomonas</taxon>
    </lineage>
</organism>
<dbReference type="RefSeq" id="WP_060783752.1">
    <property type="nucleotide sequence ID" value="NZ_CP014135.1"/>
</dbReference>
<proteinExistence type="predicted"/>
<gene>
    <name evidence="1" type="ORF">AWM79_21715</name>
</gene>
<dbReference type="EMBL" id="CP014135">
    <property type="protein sequence ID" value="AMB87756.1"/>
    <property type="molecule type" value="Genomic_DNA"/>
</dbReference>
<protein>
    <submittedName>
        <fullName evidence="1">Uncharacterized protein</fullName>
    </submittedName>
</protein>
<reference evidence="1 2" key="1">
    <citation type="submission" date="2016-01" db="EMBL/GenBank/DDBJ databases">
        <authorList>
            <person name="McClelland M."/>
            <person name="Jain A."/>
            <person name="Saraogi P."/>
            <person name="Mendelson R."/>
            <person name="Westerman R."/>
            <person name="SanMiguel P."/>
            <person name="Csonka L."/>
        </authorList>
    </citation>
    <scope>NUCLEOTIDE SEQUENCE [LARGE SCALE GENOMIC DNA]</scope>
    <source>
        <strain evidence="1 2">NCPPB 2472</strain>
    </source>
</reference>
<accession>A0A0X1T6L9</accession>
<dbReference type="Proteomes" id="UP000063229">
    <property type="component" value="Chromosome"/>
</dbReference>
<evidence type="ECO:0000313" key="1">
    <source>
        <dbReference type="EMBL" id="AMB87756.1"/>
    </source>
</evidence>